<dbReference type="InterPro" id="IPR027051">
    <property type="entry name" value="XdhC_Rossmann_dom"/>
</dbReference>
<dbReference type="PANTHER" id="PTHR30388:SF6">
    <property type="entry name" value="XANTHINE DEHYDROGENASE SUBUNIT A-RELATED"/>
    <property type="match status" value="1"/>
</dbReference>
<organism evidence="3 4">
    <name type="scientific">Autumnicola edwardsiae</name>
    <dbReference type="NCBI Taxonomy" id="3075594"/>
    <lineage>
        <taxon>Bacteria</taxon>
        <taxon>Pseudomonadati</taxon>
        <taxon>Bacteroidota</taxon>
        <taxon>Flavobacteriia</taxon>
        <taxon>Flavobacteriales</taxon>
        <taxon>Flavobacteriaceae</taxon>
        <taxon>Autumnicola</taxon>
    </lineage>
</organism>
<dbReference type="Pfam" id="PF13478">
    <property type="entry name" value="XdhC_C"/>
    <property type="match status" value="1"/>
</dbReference>
<evidence type="ECO:0000313" key="3">
    <source>
        <dbReference type="EMBL" id="MDT0648977.1"/>
    </source>
</evidence>
<dbReference type="InterPro" id="IPR052698">
    <property type="entry name" value="MoCofactor_Util/Proc"/>
</dbReference>
<dbReference type="PANTHER" id="PTHR30388">
    <property type="entry name" value="ALDEHYDE OXIDOREDUCTASE MOLYBDENUM COFACTOR ASSEMBLY PROTEIN"/>
    <property type="match status" value="1"/>
</dbReference>
<accession>A0ABU3CRJ3</accession>
<dbReference type="Proteomes" id="UP001248819">
    <property type="component" value="Unassembled WGS sequence"/>
</dbReference>
<dbReference type="Gene3D" id="3.40.50.720">
    <property type="entry name" value="NAD(P)-binding Rossmann-like Domain"/>
    <property type="match status" value="1"/>
</dbReference>
<feature type="domain" description="XdhC Rossmann" evidence="2">
    <location>
        <begin position="173"/>
        <end position="316"/>
    </location>
</feature>
<dbReference type="Pfam" id="PF02625">
    <property type="entry name" value="XdhC_CoxI"/>
    <property type="match status" value="1"/>
</dbReference>
<dbReference type="RefSeq" id="WP_311483153.1">
    <property type="nucleotide sequence ID" value="NZ_JAVRHP010000006.1"/>
</dbReference>
<proteinExistence type="predicted"/>
<gene>
    <name evidence="3" type="ORF">RM529_02420</name>
</gene>
<evidence type="ECO:0000259" key="1">
    <source>
        <dbReference type="Pfam" id="PF02625"/>
    </source>
</evidence>
<protein>
    <submittedName>
        <fullName evidence="3">XdhC family protein</fullName>
    </submittedName>
</protein>
<name>A0ABU3CRJ3_9FLAO</name>
<dbReference type="EMBL" id="JAVRHP010000006">
    <property type="protein sequence ID" value="MDT0648977.1"/>
    <property type="molecule type" value="Genomic_DNA"/>
</dbReference>
<evidence type="ECO:0000313" key="4">
    <source>
        <dbReference type="Proteomes" id="UP001248819"/>
    </source>
</evidence>
<comment type="caution">
    <text evidence="3">The sequence shown here is derived from an EMBL/GenBank/DDBJ whole genome shotgun (WGS) entry which is preliminary data.</text>
</comment>
<sequence>MTHELKKIIQAGIRNREKGLKSVLATVAALDGSSYRKPGVRMLIAEDGTMTGAVSGGCVEKEVLRQSQSVFSSNQAKVMTYDGRYRLGCEGVLYILIEPFYISEDLQKQFLKNFKDRNKFLLRSYFRKEEVQASGMGSQVYFENGESGSFSEVITVNEKLEVFEQEMQPLFQIIIIGSEHDAVQMCSAAALMGWEVKVVASPEDPREKENFPGAGELLNIAPEEAKMLTIDKETAVILMNHNYARDLRFLLAIKDEDPAYIGLLGSVKRREQLFNEIIELHPEIETDFLDKIYGPAGLDIGAVTPQEIAISVISEILTVVRKKEAVSLRQKQGKIHY</sequence>
<reference evidence="3 4" key="1">
    <citation type="submission" date="2023-09" db="EMBL/GenBank/DDBJ databases">
        <authorList>
            <person name="Rey-Velasco X."/>
        </authorList>
    </citation>
    <scope>NUCLEOTIDE SEQUENCE [LARGE SCALE GENOMIC DNA]</scope>
    <source>
        <strain evidence="3 4">F297</strain>
    </source>
</reference>
<keyword evidence="4" id="KW-1185">Reference proteome</keyword>
<feature type="domain" description="XdhC- CoxI" evidence="1">
    <location>
        <begin position="17"/>
        <end position="82"/>
    </location>
</feature>
<dbReference type="InterPro" id="IPR003777">
    <property type="entry name" value="XdhC_CoxI"/>
</dbReference>
<evidence type="ECO:0000259" key="2">
    <source>
        <dbReference type="Pfam" id="PF13478"/>
    </source>
</evidence>